<name>A0A934IMS5_9HYPH</name>
<evidence type="ECO:0000256" key="7">
    <source>
        <dbReference type="SAM" id="Phobius"/>
    </source>
</evidence>
<dbReference type="PROSITE" id="PS50850">
    <property type="entry name" value="MFS"/>
    <property type="match status" value="1"/>
</dbReference>
<feature type="transmembrane region" description="Helical" evidence="7">
    <location>
        <begin position="205"/>
        <end position="224"/>
    </location>
</feature>
<keyword evidence="3" id="KW-1003">Cell membrane</keyword>
<protein>
    <submittedName>
        <fullName evidence="9">MFS transporter</fullName>
    </submittedName>
</protein>
<dbReference type="AlphaFoldDB" id="A0A934IMS5"/>
<feature type="domain" description="Major facilitator superfamily (MFS) profile" evidence="8">
    <location>
        <begin position="1"/>
        <end position="437"/>
    </location>
</feature>
<comment type="caution">
    <text evidence="9">The sequence shown here is derived from an EMBL/GenBank/DDBJ whole genome shotgun (WGS) entry which is preliminary data.</text>
</comment>
<feature type="transmembrane region" description="Helical" evidence="7">
    <location>
        <begin position="179"/>
        <end position="199"/>
    </location>
</feature>
<keyword evidence="2" id="KW-0813">Transport</keyword>
<organism evidence="9 10">
    <name type="scientific">Acuticoccus mangrovi</name>
    <dbReference type="NCBI Taxonomy" id="2796142"/>
    <lineage>
        <taxon>Bacteria</taxon>
        <taxon>Pseudomonadati</taxon>
        <taxon>Pseudomonadota</taxon>
        <taxon>Alphaproteobacteria</taxon>
        <taxon>Hyphomicrobiales</taxon>
        <taxon>Amorphaceae</taxon>
        <taxon>Acuticoccus</taxon>
    </lineage>
</organism>
<evidence type="ECO:0000256" key="6">
    <source>
        <dbReference type="ARBA" id="ARBA00023136"/>
    </source>
</evidence>
<feature type="transmembrane region" description="Helical" evidence="7">
    <location>
        <begin position="82"/>
        <end position="103"/>
    </location>
</feature>
<gene>
    <name evidence="9" type="ORF">JCR33_13510</name>
</gene>
<dbReference type="GO" id="GO:0005886">
    <property type="term" value="C:plasma membrane"/>
    <property type="evidence" value="ECO:0007669"/>
    <property type="project" value="UniProtKB-SubCell"/>
</dbReference>
<accession>A0A934IMS5</accession>
<feature type="transmembrane region" description="Helical" evidence="7">
    <location>
        <begin position="115"/>
        <end position="133"/>
    </location>
</feature>
<dbReference type="Gene3D" id="1.20.1720.10">
    <property type="entry name" value="Multidrug resistance protein D"/>
    <property type="match status" value="1"/>
</dbReference>
<keyword evidence="10" id="KW-1185">Reference proteome</keyword>
<keyword evidence="6 7" id="KW-0472">Membrane</keyword>
<dbReference type="PANTHER" id="PTHR42718:SF46">
    <property type="entry name" value="BLR6921 PROTEIN"/>
    <property type="match status" value="1"/>
</dbReference>
<feature type="transmembrane region" description="Helical" evidence="7">
    <location>
        <begin position="334"/>
        <end position="358"/>
    </location>
</feature>
<feature type="transmembrane region" description="Helical" evidence="7">
    <location>
        <begin position="244"/>
        <end position="265"/>
    </location>
</feature>
<evidence type="ECO:0000313" key="9">
    <source>
        <dbReference type="EMBL" id="MBJ3776717.1"/>
    </source>
</evidence>
<sequence length="455" mass="47951">MENMDSTVIATSLPTIAGDIGSDPIRLKLALTAYLLSLATFIPISGWAADRLGARLVFRTAIAVFIVGSILCSMADTLGDFVVARIVQGAGGAMMTPVGRLVLLRTTPKAQLLSAMAWLTVPALVGPLIGPPLGGFITTYIDWRWIFWINIPVGALGILLVTIFIDDVRSETPRTLDKLGFLLSGVGLSGLVFGLSVMGQNMLPFPVTLAMVAGGAVSIGLYLVHAKRVSEPLLDLTLLRLPTFFTGVVGGSLFRVGAGSVPFLLPLTLQVGLGMNAFQAGGLVFFSAVGALLMKATAQPIVHRFGFRATLIWNGVVSSATLTAMALFAYDPPAILIVSLLLFGGFFRSLQFTCLNSLAYAEVEQPRMSLATSLYSVSQQVSLAAGVAIAAAVVELQRELRTGHIIEAGDFVIAFAVVGAISVAGLLFYVRLSPDAGAEMAQRDQPVPRKPVAST</sequence>
<comment type="subcellular location">
    <subcellularLocation>
        <location evidence="1">Cell membrane</location>
        <topology evidence="1">Multi-pass membrane protein</topology>
    </subcellularLocation>
</comment>
<reference evidence="9" key="1">
    <citation type="submission" date="2020-12" db="EMBL/GenBank/DDBJ databases">
        <title>Bacterial taxonomy.</title>
        <authorList>
            <person name="Pan X."/>
        </authorList>
    </citation>
    <scope>NUCLEOTIDE SEQUENCE</scope>
    <source>
        <strain evidence="9">B2012</strain>
    </source>
</reference>
<dbReference type="Gene3D" id="1.20.1250.20">
    <property type="entry name" value="MFS general substrate transporter like domains"/>
    <property type="match status" value="1"/>
</dbReference>
<dbReference type="Pfam" id="PF07690">
    <property type="entry name" value="MFS_1"/>
    <property type="match status" value="1"/>
</dbReference>
<evidence type="ECO:0000256" key="1">
    <source>
        <dbReference type="ARBA" id="ARBA00004651"/>
    </source>
</evidence>
<evidence type="ECO:0000256" key="4">
    <source>
        <dbReference type="ARBA" id="ARBA00022692"/>
    </source>
</evidence>
<feature type="transmembrane region" description="Helical" evidence="7">
    <location>
        <begin position="305"/>
        <end position="328"/>
    </location>
</feature>
<dbReference type="Proteomes" id="UP000609531">
    <property type="component" value="Unassembled WGS sequence"/>
</dbReference>
<feature type="transmembrane region" description="Helical" evidence="7">
    <location>
        <begin position="370"/>
        <end position="391"/>
    </location>
</feature>
<dbReference type="InterPro" id="IPR020846">
    <property type="entry name" value="MFS_dom"/>
</dbReference>
<feature type="transmembrane region" description="Helical" evidence="7">
    <location>
        <begin position="145"/>
        <end position="167"/>
    </location>
</feature>
<proteinExistence type="predicted"/>
<feature type="transmembrane region" description="Helical" evidence="7">
    <location>
        <begin position="271"/>
        <end position="293"/>
    </location>
</feature>
<dbReference type="EMBL" id="JAEKJA010000010">
    <property type="protein sequence ID" value="MBJ3776717.1"/>
    <property type="molecule type" value="Genomic_DNA"/>
</dbReference>
<dbReference type="InterPro" id="IPR011701">
    <property type="entry name" value="MFS"/>
</dbReference>
<evidence type="ECO:0000313" key="10">
    <source>
        <dbReference type="Proteomes" id="UP000609531"/>
    </source>
</evidence>
<dbReference type="PANTHER" id="PTHR42718">
    <property type="entry name" value="MAJOR FACILITATOR SUPERFAMILY MULTIDRUG TRANSPORTER MFSC"/>
    <property type="match status" value="1"/>
</dbReference>
<evidence type="ECO:0000259" key="8">
    <source>
        <dbReference type="PROSITE" id="PS50850"/>
    </source>
</evidence>
<feature type="transmembrane region" description="Helical" evidence="7">
    <location>
        <begin position="29"/>
        <end position="49"/>
    </location>
</feature>
<feature type="transmembrane region" description="Helical" evidence="7">
    <location>
        <begin position="411"/>
        <end position="430"/>
    </location>
</feature>
<evidence type="ECO:0000256" key="3">
    <source>
        <dbReference type="ARBA" id="ARBA00022475"/>
    </source>
</evidence>
<dbReference type="GO" id="GO:0022857">
    <property type="term" value="F:transmembrane transporter activity"/>
    <property type="evidence" value="ECO:0007669"/>
    <property type="project" value="InterPro"/>
</dbReference>
<keyword evidence="4 7" id="KW-0812">Transmembrane</keyword>
<dbReference type="SUPFAM" id="SSF103473">
    <property type="entry name" value="MFS general substrate transporter"/>
    <property type="match status" value="1"/>
</dbReference>
<evidence type="ECO:0000256" key="5">
    <source>
        <dbReference type="ARBA" id="ARBA00022989"/>
    </source>
</evidence>
<dbReference type="InterPro" id="IPR036259">
    <property type="entry name" value="MFS_trans_sf"/>
</dbReference>
<keyword evidence="5 7" id="KW-1133">Transmembrane helix</keyword>
<feature type="transmembrane region" description="Helical" evidence="7">
    <location>
        <begin position="56"/>
        <end position="76"/>
    </location>
</feature>
<evidence type="ECO:0000256" key="2">
    <source>
        <dbReference type="ARBA" id="ARBA00022448"/>
    </source>
</evidence>